<evidence type="ECO:0000313" key="2">
    <source>
        <dbReference type="Proteomes" id="UP001526143"/>
    </source>
</evidence>
<name>A0ABT3B2I7_9CYAN</name>
<reference evidence="1 2" key="1">
    <citation type="submission" date="2022-10" db="EMBL/GenBank/DDBJ databases">
        <title>Identification of biosynthetic pathway for the production of the potent trypsin inhibitor radiosumin.</title>
        <authorList>
            <person name="Fewer D.P."/>
            <person name="Delbaje E."/>
            <person name="Ouyang X."/>
            <person name="Agostino P.D."/>
            <person name="Wahlsten M."/>
            <person name="Jokela J."/>
            <person name="Permi P."/>
            <person name="Haapaniemi E."/>
            <person name="Koistinen H."/>
        </authorList>
    </citation>
    <scope>NUCLEOTIDE SEQUENCE [LARGE SCALE GENOMIC DNA]</scope>
    <source>
        <strain evidence="1 2">NIES-515</strain>
    </source>
</reference>
<proteinExistence type="predicted"/>
<dbReference type="Proteomes" id="UP001526143">
    <property type="component" value="Unassembled WGS sequence"/>
</dbReference>
<protein>
    <submittedName>
        <fullName evidence="1">Uncharacterized protein</fullName>
    </submittedName>
</protein>
<sequence>MKLRVFGDPRYSGDYTTRITYPHCSIEEMQIVQEGQLSLPISELALLPPCTNPVVVKYKPRNMKALRQAIQQSLPLFGASAKLHFIATEKGYPTLSEQTLLAGTIEHWDSNQNKIINLPVAIVELLKEANASLEEQENAIALFQVAGANAALKYIEGLTTLRLLQQPTKGNRNQDVFTHNDGWNN</sequence>
<comment type="caution">
    <text evidence="1">The sequence shown here is derived from an EMBL/GenBank/DDBJ whole genome shotgun (WGS) entry which is preliminary data.</text>
</comment>
<evidence type="ECO:0000313" key="1">
    <source>
        <dbReference type="EMBL" id="MCV3215592.1"/>
    </source>
</evidence>
<gene>
    <name evidence="1" type="ORF">OGM63_19095</name>
</gene>
<keyword evidence="2" id="KW-1185">Reference proteome</keyword>
<dbReference type="RefSeq" id="WP_263747236.1">
    <property type="nucleotide sequence ID" value="NZ_JAOWRF010000276.1"/>
</dbReference>
<organism evidence="1 2">
    <name type="scientific">Plectonema radiosum NIES-515</name>
    <dbReference type="NCBI Taxonomy" id="2986073"/>
    <lineage>
        <taxon>Bacteria</taxon>
        <taxon>Bacillati</taxon>
        <taxon>Cyanobacteriota</taxon>
        <taxon>Cyanophyceae</taxon>
        <taxon>Oscillatoriophycideae</taxon>
        <taxon>Oscillatoriales</taxon>
        <taxon>Microcoleaceae</taxon>
        <taxon>Plectonema</taxon>
    </lineage>
</organism>
<accession>A0ABT3B2I7</accession>
<dbReference type="EMBL" id="JAOWRF010000276">
    <property type="protein sequence ID" value="MCV3215592.1"/>
    <property type="molecule type" value="Genomic_DNA"/>
</dbReference>